<name>Q2ILF0_ANADE</name>
<organism evidence="2 3">
    <name type="scientific">Anaeromyxobacter dehalogenans (strain 2CP-C)</name>
    <dbReference type="NCBI Taxonomy" id="290397"/>
    <lineage>
        <taxon>Bacteria</taxon>
        <taxon>Pseudomonadati</taxon>
        <taxon>Myxococcota</taxon>
        <taxon>Myxococcia</taxon>
        <taxon>Myxococcales</taxon>
        <taxon>Cystobacterineae</taxon>
        <taxon>Anaeromyxobacteraceae</taxon>
        <taxon>Anaeromyxobacter</taxon>
    </lineage>
</organism>
<dbReference type="InterPro" id="IPR036249">
    <property type="entry name" value="Thioredoxin-like_sf"/>
</dbReference>
<dbReference type="PANTHER" id="PTHR37170">
    <property type="entry name" value="GLUTAREDOXIN-RELATED"/>
    <property type="match status" value="1"/>
</dbReference>
<dbReference type="PANTHER" id="PTHR37170:SF1">
    <property type="entry name" value="GLUTAREDOXIN-LIKE PROTEIN"/>
    <property type="match status" value="1"/>
</dbReference>
<dbReference type="Proteomes" id="UP000001935">
    <property type="component" value="Chromosome"/>
</dbReference>
<dbReference type="Gene3D" id="3.40.30.80">
    <property type="match status" value="1"/>
</dbReference>
<dbReference type="Pfam" id="PF13192">
    <property type="entry name" value="Thioredoxin_3"/>
    <property type="match status" value="1"/>
</dbReference>
<evidence type="ECO:0000259" key="1">
    <source>
        <dbReference type="Pfam" id="PF13192"/>
    </source>
</evidence>
<protein>
    <recommendedName>
        <fullName evidence="1">Thioredoxin-like fold domain-containing protein</fullName>
    </recommendedName>
</protein>
<dbReference type="KEGG" id="ade:Adeh_2712"/>
<dbReference type="SUPFAM" id="SSF52833">
    <property type="entry name" value="Thioredoxin-like"/>
    <property type="match status" value="1"/>
</dbReference>
<evidence type="ECO:0000313" key="3">
    <source>
        <dbReference type="Proteomes" id="UP000001935"/>
    </source>
</evidence>
<feature type="domain" description="Thioredoxin-like fold" evidence="1">
    <location>
        <begin position="4"/>
        <end position="53"/>
    </location>
</feature>
<dbReference type="STRING" id="290397.Adeh_2712"/>
<evidence type="ECO:0000313" key="2">
    <source>
        <dbReference type="EMBL" id="ABC82482.1"/>
    </source>
</evidence>
<dbReference type="eggNOG" id="COG3634">
    <property type="taxonomic scope" value="Bacteria"/>
</dbReference>
<sequence length="60" mass="6407">MESAHVVADAIEAQEFPDLAARYQVMGVPKTIVNDVEEFVGAVPEDEFVAHVLRAAGVPA</sequence>
<dbReference type="InterPro" id="IPR012336">
    <property type="entry name" value="Thioredoxin-like_fold"/>
</dbReference>
<dbReference type="HOGENOM" id="CLU_207734_0_0_7"/>
<accession>Q2ILF0</accession>
<proteinExistence type="predicted"/>
<gene>
    <name evidence="2" type="ordered locus">Adeh_2712</name>
</gene>
<reference evidence="2 3" key="1">
    <citation type="submission" date="2006-01" db="EMBL/GenBank/DDBJ databases">
        <title>Complete sequence of Anaeromyxobacter dehalogenans 2CP-C.</title>
        <authorList>
            <consortium name="US DOE Joint Genome Institute"/>
            <person name="Copeland A."/>
            <person name="Lucas S."/>
            <person name="Lapidus A."/>
            <person name="Barry K."/>
            <person name="Detter J.C."/>
            <person name="Glavina T."/>
            <person name="Hammon N."/>
            <person name="Israni S."/>
            <person name="Pitluck S."/>
            <person name="Brettin T."/>
            <person name="Bruce D."/>
            <person name="Han C."/>
            <person name="Tapia R."/>
            <person name="Gilna P."/>
            <person name="Kiss H."/>
            <person name="Schmutz J."/>
            <person name="Larimer F."/>
            <person name="Land M."/>
            <person name="Kyrpides N."/>
            <person name="Anderson I."/>
            <person name="Sanford R.A."/>
            <person name="Ritalahti K.M."/>
            <person name="Thomas H.S."/>
            <person name="Kirby J.R."/>
            <person name="Zhulin I.B."/>
            <person name="Loeffler F.E."/>
            <person name="Richardson P."/>
        </authorList>
    </citation>
    <scope>NUCLEOTIDE SEQUENCE [LARGE SCALE GENOMIC DNA]</scope>
    <source>
        <strain evidence="2 3">2CP-C</strain>
    </source>
</reference>
<dbReference type="EMBL" id="CP000251">
    <property type="protein sequence ID" value="ABC82482.1"/>
    <property type="molecule type" value="Genomic_DNA"/>
</dbReference>
<dbReference type="AlphaFoldDB" id="Q2ILF0"/>